<reference evidence="1" key="1">
    <citation type="journal article" date="2024" name="Antonie Van Leeuwenhoek">
        <title>Bradyrhizobium ontarionense sp. nov., a novel bacterial symbiont isolated from Aeschynomene indica (Indian jointvetch), harbours photosynthesis, nitrogen fixation and nitrous oxide (N2O) reductase genes.</title>
        <authorList>
            <person name="Bromfield E.S.P."/>
            <person name="Cloutier S."/>
        </authorList>
    </citation>
    <scope>NUCLEOTIDE SEQUENCE</scope>
    <source>
        <strain evidence="1">A19</strain>
    </source>
</reference>
<dbReference type="Proteomes" id="UP001431010">
    <property type="component" value="Chromosome"/>
</dbReference>
<evidence type="ECO:0008006" key="3">
    <source>
        <dbReference type="Google" id="ProtNLM"/>
    </source>
</evidence>
<proteinExistence type="predicted"/>
<evidence type="ECO:0000313" key="1">
    <source>
        <dbReference type="EMBL" id="UFZ05474.1"/>
    </source>
</evidence>
<accession>A0ABY3RFM7</accession>
<gene>
    <name evidence="1" type="ORF">LQG66_03920</name>
</gene>
<dbReference type="EMBL" id="CP088156">
    <property type="protein sequence ID" value="UFZ05474.1"/>
    <property type="molecule type" value="Genomic_DNA"/>
</dbReference>
<protein>
    <recommendedName>
        <fullName evidence="3">Transcriptional regulator</fullName>
    </recommendedName>
</protein>
<organism evidence="1 2">
    <name type="scientific">Bradyrhizobium ontarionense</name>
    <dbReference type="NCBI Taxonomy" id="2898149"/>
    <lineage>
        <taxon>Bacteria</taxon>
        <taxon>Pseudomonadati</taxon>
        <taxon>Pseudomonadota</taxon>
        <taxon>Alphaproteobacteria</taxon>
        <taxon>Hyphomicrobiales</taxon>
        <taxon>Nitrobacteraceae</taxon>
        <taxon>Bradyrhizobium</taxon>
    </lineage>
</organism>
<sequence>MDIGERFQWALRLISPRDRARLGRNEKTLRLWREASDMRVDVVLAVAAQTGVPVSWIIEGKADTTRVELTPTAPGPMTRPLDLFEQLGSWERMALIDVVARGGIERSLNGWDGTITHRHTAIRSLFDSGLCSVSRPGICDATQLGRSVVEAKLGKDVYGAGIAAMDAIRNQQC</sequence>
<keyword evidence="2" id="KW-1185">Reference proteome</keyword>
<name>A0ABY3RFM7_9BRAD</name>
<dbReference type="RefSeq" id="WP_231323611.1">
    <property type="nucleotide sequence ID" value="NZ_CP088156.1"/>
</dbReference>
<evidence type="ECO:0000313" key="2">
    <source>
        <dbReference type="Proteomes" id="UP001431010"/>
    </source>
</evidence>